<keyword evidence="3" id="KW-1185">Reference proteome</keyword>
<reference evidence="2 3" key="1">
    <citation type="submission" date="2024-09" db="EMBL/GenBank/DDBJ databases">
        <authorList>
            <person name="Ruan L."/>
        </authorList>
    </citation>
    <scope>NUCLEOTIDE SEQUENCE [LARGE SCALE GENOMIC DNA]</scope>
    <source>
        <strain evidence="2 3">D33</strain>
    </source>
</reference>
<evidence type="ECO:0000313" key="3">
    <source>
        <dbReference type="Proteomes" id="UP001580407"/>
    </source>
</evidence>
<sequence length="310" mass="34905">MGNWREKLEISIVHPGLWPSSASDVKEWEHSVRSVLEDPFFERIEIAPIADQQRRQQFNEWLRIANMKATYLLQPLIFGNGYDLQSSDTGEKMLAVNRIIEAMDEAVESGADRVAVISGPKAPQEDTEAQLDRLCDLLLLLDQAATERKLQLDLELFDTDVDKKRLFGDSTMAAKLMGRLEKQTTNLSLLVDLSHVPLLRETIEDTVFNTKTWLGHVHIGNCSTKRDDARYGDKHPYFGYPNGCHHVTEVTRFLQALHDVGYLTLERKAGLGIEIMTAVDEEPGLLIAGAKRTLIQALQNIKVDGRKGVS</sequence>
<name>A0ABV5B7E0_9BACL</name>
<dbReference type="Gene3D" id="3.20.20.150">
    <property type="entry name" value="Divalent-metal-dependent TIM barrel enzymes"/>
    <property type="match status" value="1"/>
</dbReference>
<evidence type="ECO:0000313" key="2">
    <source>
        <dbReference type="EMBL" id="MFB5681607.1"/>
    </source>
</evidence>
<dbReference type="SUPFAM" id="SSF51658">
    <property type="entry name" value="Xylose isomerase-like"/>
    <property type="match status" value="1"/>
</dbReference>
<dbReference type="EMBL" id="JBHILM010000011">
    <property type="protein sequence ID" value="MFB5681607.1"/>
    <property type="molecule type" value="Genomic_DNA"/>
</dbReference>
<proteinExistence type="predicted"/>
<accession>A0ABV5B7E0</accession>
<dbReference type="Proteomes" id="UP001580407">
    <property type="component" value="Unassembled WGS sequence"/>
</dbReference>
<protein>
    <submittedName>
        <fullName evidence="2">TIM barrel protein</fullName>
    </submittedName>
</protein>
<dbReference type="RefSeq" id="WP_375525392.1">
    <property type="nucleotide sequence ID" value="NZ_JBHILM010000011.1"/>
</dbReference>
<gene>
    <name evidence="2" type="ORF">ACE3NQ_11850</name>
</gene>
<dbReference type="InterPro" id="IPR036237">
    <property type="entry name" value="Xyl_isomerase-like_sf"/>
</dbReference>
<feature type="domain" description="Xylose isomerase-like TIM barrel" evidence="1">
    <location>
        <begin position="50"/>
        <end position="268"/>
    </location>
</feature>
<evidence type="ECO:0000259" key="1">
    <source>
        <dbReference type="Pfam" id="PF01261"/>
    </source>
</evidence>
<dbReference type="Pfam" id="PF01261">
    <property type="entry name" value="AP_endonuc_2"/>
    <property type="match status" value="1"/>
</dbReference>
<organism evidence="2 3">
    <name type="scientific">Paenibacillus terreus</name>
    <dbReference type="NCBI Taxonomy" id="1387834"/>
    <lineage>
        <taxon>Bacteria</taxon>
        <taxon>Bacillati</taxon>
        <taxon>Bacillota</taxon>
        <taxon>Bacilli</taxon>
        <taxon>Bacillales</taxon>
        <taxon>Paenibacillaceae</taxon>
        <taxon>Paenibacillus</taxon>
    </lineage>
</organism>
<dbReference type="InterPro" id="IPR013022">
    <property type="entry name" value="Xyl_isomerase-like_TIM-brl"/>
</dbReference>
<comment type="caution">
    <text evidence="2">The sequence shown here is derived from an EMBL/GenBank/DDBJ whole genome shotgun (WGS) entry which is preliminary data.</text>
</comment>